<keyword evidence="2" id="KW-1185">Reference proteome</keyword>
<organism evidence="1 2">
    <name type="scientific">Hygrophoropsis aurantiaca</name>
    <dbReference type="NCBI Taxonomy" id="72124"/>
    <lineage>
        <taxon>Eukaryota</taxon>
        <taxon>Fungi</taxon>
        <taxon>Dikarya</taxon>
        <taxon>Basidiomycota</taxon>
        <taxon>Agaricomycotina</taxon>
        <taxon>Agaricomycetes</taxon>
        <taxon>Agaricomycetidae</taxon>
        <taxon>Boletales</taxon>
        <taxon>Coniophorineae</taxon>
        <taxon>Hygrophoropsidaceae</taxon>
        <taxon>Hygrophoropsis</taxon>
    </lineage>
</organism>
<feature type="non-terminal residue" evidence="1">
    <location>
        <position position="169"/>
    </location>
</feature>
<protein>
    <submittedName>
        <fullName evidence="1">Uncharacterized protein</fullName>
    </submittedName>
</protein>
<dbReference type="Proteomes" id="UP000790377">
    <property type="component" value="Unassembled WGS sequence"/>
</dbReference>
<proteinExistence type="predicted"/>
<name>A0ACB7ZSX6_9AGAM</name>
<sequence length="169" mass="19072">AKAPQISWVNDPTRTDRILDWFDANPMDTLKLFSDSTSEAKEEGRSVQTGKSSKTVYHKAIATAVFSVDKDTAIRADFAVHPVRYQKSLASYLGRLKAQYRDFNTQLGKTGAGLDYKDIHEGSPLHNLVQSLMIDFPWWDRFHGHWRKLPSFNPVTVNADSTLDLSSEA</sequence>
<feature type="non-terminal residue" evidence="1">
    <location>
        <position position="1"/>
    </location>
</feature>
<dbReference type="EMBL" id="MU268754">
    <property type="protein sequence ID" value="KAH7903797.1"/>
    <property type="molecule type" value="Genomic_DNA"/>
</dbReference>
<evidence type="ECO:0000313" key="1">
    <source>
        <dbReference type="EMBL" id="KAH7903797.1"/>
    </source>
</evidence>
<evidence type="ECO:0000313" key="2">
    <source>
        <dbReference type="Proteomes" id="UP000790377"/>
    </source>
</evidence>
<accession>A0ACB7ZSX6</accession>
<comment type="caution">
    <text evidence="1">The sequence shown here is derived from an EMBL/GenBank/DDBJ whole genome shotgun (WGS) entry which is preliminary data.</text>
</comment>
<reference evidence="1" key="1">
    <citation type="journal article" date="2021" name="New Phytol.">
        <title>Evolutionary innovations through gain and loss of genes in the ectomycorrhizal Boletales.</title>
        <authorList>
            <person name="Wu G."/>
            <person name="Miyauchi S."/>
            <person name="Morin E."/>
            <person name="Kuo A."/>
            <person name="Drula E."/>
            <person name="Varga T."/>
            <person name="Kohler A."/>
            <person name="Feng B."/>
            <person name="Cao Y."/>
            <person name="Lipzen A."/>
            <person name="Daum C."/>
            <person name="Hundley H."/>
            <person name="Pangilinan J."/>
            <person name="Johnson J."/>
            <person name="Barry K."/>
            <person name="LaButti K."/>
            <person name="Ng V."/>
            <person name="Ahrendt S."/>
            <person name="Min B."/>
            <person name="Choi I.G."/>
            <person name="Park H."/>
            <person name="Plett J.M."/>
            <person name="Magnuson J."/>
            <person name="Spatafora J.W."/>
            <person name="Nagy L.G."/>
            <person name="Henrissat B."/>
            <person name="Grigoriev I.V."/>
            <person name="Yang Z.L."/>
            <person name="Xu J."/>
            <person name="Martin F.M."/>
        </authorList>
    </citation>
    <scope>NUCLEOTIDE SEQUENCE</scope>
    <source>
        <strain evidence="1">ATCC 28755</strain>
    </source>
</reference>
<gene>
    <name evidence="1" type="ORF">BJ138DRAFT_986383</name>
</gene>